<gene>
    <name evidence="6" type="ORF">FBZ83_1232</name>
</gene>
<dbReference type="Proteomes" id="UP000318529">
    <property type="component" value="Unassembled WGS sequence"/>
</dbReference>
<dbReference type="Gene3D" id="3.40.50.2000">
    <property type="entry name" value="Glycogen Phosphorylase B"/>
    <property type="match status" value="1"/>
</dbReference>
<comment type="caution">
    <text evidence="6">The sequence shown here is derived from an EMBL/GenBank/DDBJ whole genome shotgun (WGS) entry which is preliminary data.</text>
</comment>
<dbReference type="Pfam" id="PF00535">
    <property type="entry name" value="Glycos_transf_2"/>
    <property type="match status" value="1"/>
</dbReference>
<dbReference type="PANTHER" id="PTHR43179:SF12">
    <property type="entry name" value="GALACTOFURANOSYLTRANSFERASE GLFT2"/>
    <property type="match status" value="1"/>
</dbReference>
<organism evidence="6 7">
    <name type="scientific">Azospirillum brasilense</name>
    <dbReference type="NCBI Taxonomy" id="192"/>
    <lineage>
        <taxon>Bacteria</taxon>
        <taxon>Pseudomonadati</taxon>
        <taxon>Pseudomonadota</taxon>
        <taxon>Alphaproteobacteria</taxon>
        <taxon>Rhodospirillales</taxon>
        <taxon>Azospirillaceae</taxon>
        <taxon>Azospirillum</taxon>
    </lineage>
</organism>
<name>A0A560BSI0_AZOBR</name>
<accession>A0A560BSI0</accession>
<dbReference type="GO" id="GO:0016757">
    <property type="term" value="F:glycosyltransferase activity"/>
    <property type="evidence" value="ECO:0007669"/>
    <property type="project" value="UniProtKB-KW"/>
</dbReference>
<dbReference type="PANTHER" id="PTHR43179">
    <property type="entry name" value="RHAMNOSYLTRANSFERASE WBBL"/>
    <property type="match status" value="1"/>
</dbReference>
<dbReference type="InterPro" id="IPR029044">
    <property type="entry name" value="Nucleotide-diphossugar_trans"/>
</dbReference>
<dbReference type="AlphaFoldDB" id="A0A560BSI0"/>
<evidence type="ECO:0000313" key="7">
    <source>
        <dbReference type="Proteomes" id="UP000318529"/>
    </source>
</evidence>
<reference evidence="6 7" key="1">
    <citation type="submission" date="2019-06" db="EMBL/GenBank/DDBJ databases">
        <title>Genomic Encyclopedia of Type Strains, Phase IV (KMG-V): Genome sequencing to study the core and pangenomes of soil and plant-associated prokaryotes.</title>
        <authorList>
            <person name="Whitman W."/>
        </authorList>
    </citation>
    <scope>NUCLEOTIDE SEQUENCE [LARGE SCALE GENOMIC DNA]</scope>
    <source>
        <strain evidence="6 7">BR 11650</strain>
    </source>
</reference>
<proteinExistence type="inferred from homology"/>
<feature type="domain" description="Glycosyl transferase family 1" evidence="4">
    <location>
        <begin position="766"/>
        <end position="852"/>
    </location>
</feature>
<keyword evidence="3 6" id="KW-0808">Transferase</keyword>
<dbReference type="SUPFAM" id="SSF53756">
    <property type="entry name" value="UDP-Glycosyltransferase/glycogen phosphorylase"/>
    <property type="match status" value="1"/>
</dbReference>
<sequence>MQNHEAAPLLIALHHTTGINLLSSDGRASKPLTELDVSAILAFRTSLPEGLSEEIAHRFLIGDPAAVTPLVYLITSALIEGDLATAAKMLRVANLYAPQHSEISLLHAFIACQRGDLVRMTACLSRAAQQSASSDLLLNFTQHVLHTMLTRPDTAPPARLGMIAYQRGGQVTIAVAVGGRSAPFEVKIAVTHRAIRRTVPVPLKEWTTLEGFTLLLGEFSLPVEVSVNHPCGIAFADDGTSFVNAPLAPLSDDVEIGIHAVRLPTLPAAPKAIELGAPMSVDIIIPVYQRPDLLDRLLNTLLDDLPDERIERLIIIDDASDPFTARYLEGLGEVLGRKFILLRNRENLGFLESCNRAFSASQAPFVILLNSDIELPTGWLDRLMAPFVHDASIGLVTPLATSGANLTVTLQPGQDWREADAIAGQRSPRYADACTAIGYCLAIRRTALPTGPLFDPVYSHGYGEDSDLHYRVKRRGARSVICDNLVIHHHGSASYLLQPDLSRIQARNRRVFFSRWGQTHIADELSYNLSGSLRHLMDGHGNLNALLANQAVDALFILPTDALQYGGVRATVSLVEYLVARGWNAKILCLTEAHQIASGWKGGVRPYVDLNHALRDITELTVVVPTCIDTIETARLLSSHFKAPILWFLQGPEAYFDGGKTFPAFRDALRNVDHIVGVSDYLRNFAQTLSGRSIATIPFGPNPLVFYPRTGKPRRPRSIAMAIPGSVEKGAGLALPVAEVLREQGFSLSFFGKQTDTAEALAGFGEVHGFLEPAKVAQLFSQVEFYLDFSLYEGLGLLPLEAAFCGAIPVMTRKGAPETIFTHGRDAVFIDNFLDIDAVARTIATIEQSDLEDLRRGGQALAHRVGEQRGYAAFESCLKGLGLTPQGAGRGLLYQCPKQK</sequence>
<evidence type="ECO:0000256" key="1">
    <source>
        <dbReference type="ARBA" id="ARBA00006739"/>
    </source>
</evidence>
<comment type="similarity">
    <text evidence="1">Belongs to the glycosyltransferase 2 family.</text>
</comment>
<dbReference type="CDD" id="cd03801">
    <property type="entry name" value="GT4_PimA-like"/>
    <property type="match status" value="1"/>
</dbReference>
<evidence type="ECO:0000256" key="3">
    <source>
        <dbReference type="ARBA" id="ARBA00022679"/>
    </source>
</evidence>
<dbReference type="EMBL" id="VITH01000023">
    <property type="protein sequence ID" value="TWA75576.1"/>
    <property type="molecule type" value="Genomic_DNA"/>
</dbReference>
<keyword evidence="2" id="KW-0328">Glycosyltransferase</keyword>
<dbReference type="Gene3D" id="3.90.550.10">
    <property type="entry name" value="Spore Coat Polysaccharide Biosynthesis Protein SpsA, Chain A"/>
    <property type="match status" value="1"/>
</dbReference>
<feature type="domain" description="Glycosyltransferase 2-like" evidence="5">
    <location>
        <begin position="283"/>
        <end position="448"/>
    </location>
</feature>
<dbReference type="Pfam" id="PF00534">
    <property type="entry name" value="Glycos_transf_1"/>
    <property type="match status" value="1"/>
</dbReference>
<dbReference type="InterPro" id="IPR001173">
    <property type="entry name" value="Glyco_trans_2-like"/>
</dbReference>
<evidence type="ECO:0000256" key="2">
    <source>
        <dbReference type="ARBA" id="ARBA00022676"/>
    </source>
</evidence>
<dbReference type="SUPFAM" id="SSF53448">
    <property type="entry name" value="Nucleotide-diphospho-sugar transferases"/>
    <property type="match status" value="1"/>
</dbReference>
<protein>
    <submittedName>
        <fullName evidence="6">GT2 family glycosyltransferase</fullName>
    </submittedName>
</protein>
<evidence type="ECO:0000259" key="5">
    <source>
        <dbReference type="Pfam" id="PF00535"/>
    </source>
</evidence>
<evidence type="ECO:0000313" key="6">
    <source>
        <dbReference type="EMBL" id="TWA75576.1"/>
    </source>
</evidence>
<evidence type="ECO:0000259" key="4">
    <source>
        <dbReference type="Pfam" id="PF00534"/>
    </source>
</evidence>
<dbReference type="InterPro" id="IPR001296">
    <property type="entry name" value="Glyco_trans_1"/>
</dbReference>